<dbReference type="InterPro" id="IPR010861">
    <property type="entry name" value="DUF1492"/>
</dbReference>
<dbReference type="InterPro" id="IPR013324">
    <property type="entry name" value="RNA_pol_sigma_r3/r4-like"/>
</dbReference>
<dbReference type="Gene3D" id="1.20.140.160">
    <property type="match status" value="1"/>
</dbReference>
<reference evidence="1" key="1">
    <citation type="submission" date="2021-04" db="EMBL/GenBank/DDBJ databases">
        <title>Draft genomes of 20 S. canis strains.</title>
        <authorList>
            <person name="Pagnossin D."/>
            <person name="Weir W."/>
            <person name="Smith A."/>
            <person name="Ure R."/>
            <person name="Oravcova K."/>
        </authorList>
    </citation>
    <scope>NUCLEOTIDE SEQUENCE</scope>
    <source>
        <strain evidence="1">284</strain>
    </source>
</reference>
<dbReference type="Proteomes" id="UP001186118">
    <property type="component" value="Unassembled WGS sequence"/>
</dbReference>
<protein>
    <submittedName>
        <fullName evidence="1">DUF1492 domain-containing protein</fullName>
    </submittedName>
</protein>
<dbReference type="RefSeq" id="WP_093999497.1">
    <property type="nucleotide sequence ID" value="NZ_BLKQ01000027.1"/>
</dbReference>
<evidence type="ECO:0000313" key="1">
    <source>
        <dbReference type="EMBL" id="MDV5977105.1"/>
    </source>
</evidence>
<dbReference type="EMBL" id="JAGQEX010000011">
    <property type="protein sequence ID" value="MDV5977105.1"/>
    <property type="molecule type" value="Genomic_DNA"/>
</dbReference>
<dbReference type="Pfam" id="PF07374">
    <property type="entry name" value="DUF1492"/>
    <property type="match status" value="1"/>
</dbReference>
<accession>A0AAE4Q4Z7</accession>
<proteinExistence type="predicted"/>
<comment type="caution">
    <text evidence="1">The sequence shown here is derived from an EMBL/GenBank/DDBJ whole genome shotgun (WGS) entry which is preliminary data.</text>
</comment>
<organism evidence="1 2">
    <name type="scientific">Streptococcus canis</name>
    <dbReference type="NCBI Taxonomy" id="1329"/>
    <lineage>
        <taxon>Bacteria</taxon>
        <taxon>Bacillati</taxon>
        <taxon>Bacillota</taxon>
        <taxon>Bacilli</taxon>
        <taxon>Lactobacillales</taxon>
        <taxon>Streptococcaceae</taxon>
        <taxon>Streptococcus</taxon>
    </lineage>
</organism>
<name>A0AAE4Q4Z7_STRCB</name>
<dbReference type="AlphaFoldDB" id="A0AAE4Q4Z7"/>
<evidence type="ECO:0000313" key="2">
    <source>
        <dbReference type="Proteomes" id="UP001186118"/>
    </source>
</evidence>
<sequence length="144" mass="17007">MEIKEYLKQAYLLDKRIQHYLEDIKRLRLMATSVSSPRYDIDRVQTSKNTEAPFVKSLNKIMDLEAKINEKLILFISLKEQILDMISKLESVDEQLLLTYRYLNNMTWDEIAKELHASRATVLRWHGNALVKLKMPENPIEIKS</sequence>
<gene>
    <name evidence="1" type="ORF">KB584_06460</name>
</gene>
<dbReference type="SUPFAM" id="SSF88659">
    <property type="entry name" value="Sigma3 and sigma4 domains of RNA polymerase sigma factors"/>
    <property type="match status" value="1"/>
</dbReference>